<evidence type="ECO:0000313" key="3">
    <source>
        <dbReference type="EMBL" id="TCW32693.1"/>
    </source>
</evidence>
<proteinExistence type="predicted"/>
<evidence type="ECO:0000256" key="2">
    <source>
        <dbReference type="SAM" id="MobiDB-lite"/>
    </source>
</evidence>
<name>A0A4R4A4J7_MARGR</name>
<keyword evidence="1" id="KW-0175">Coiled coil</keyword>
<feature type="coiled-coil region" evidence="1">
    <location>
        <begin position="651"/>
        <end position="880"/>
    </location>
</feature>
<evidence type="ECO:0000256" key="1">
    <source>
        <dbReference type="SAM" id="Coils"/>
    </source>
</evidence>
<gene>
    <name evidence="3" type="ORF">EDC29_11759</name>
</gene>
<reference evidence="3 4" key="1">
    <citation type="submission" date="2019-03" db="EMBL/GenBank/DDBJ databases">
        <title>Genomic Encyclopedia of Type Strains, Phase IV (KMG-IV): sequencing the most valuable type-strain genomes for metagenomic binning, comparative biology and taxonomic classification.</title>
        <authorList>
            <person name="Goeker M."/>
        </authorList>
    </citation>
    <scope>NUCLEOTIDE SEQUENCE [LARGE SCALE GENOMIC DNA]</scope>
    <source>
        <strain evidence="3 4">DSM 203</strain>
    </source>
</reference>
<organism evidence="3 4">
    <name type="scientific">Marichromatium gracile</name>
    <name type="common">Chromatium gracile</name>
    <dbReference type="NCBI Taxonomy" id="1048"/>
    <lineage>
        <taxon>Bacteria</taxon>
        <taxon>Pseudomonadati</taxon>
        <taxon>Pseudomonadota</taxon>
        <taxon>Gammaproteobacteria</taxon>
        <taxon>Chromatiales</taxon>
        <taxon>Chromatiaceae</taxon>
        <taxon>Marichromatium</taxon>
    </lineage>
</organism>
<feature type="region of interest" description="Disordered" evidence="2">
    <location>
        <begin position="925"/>
        <end position="954"/>
    </location>
</feature>
<dbReference type="Proteomes" id="UP000295247">
    <property type="component" value="Unassembled WGS sequence"/>
</dbReference>
<dbReference type="EMBL" id="SMDC01000017">
    <property type="protein sequence ID" value="TCW32693.1"/>
    <property type="molecule type" value="Genomic_DNA"/>
</dbReference>
<sequence length="1000" mass="104872">MADDLKLKLRIDADSSEAEAALDGVKSSLGGVGDAARQADADAASPLETLGGEAASAAERGLDRVGAAGGRAGKQAGDGLDRIADEARDATDATNGAGAALGGLAKAAAGIAAGAVTLDAIKDLATTLLDAGMRAQDLRSDLAFAAGGVEEADEVMRALRVTADDLGVRADELAQAWIRLKNLGLDPSREALEAYANVAAGNSGKSIMDFIEAVADASVGEFERLKEFGIKATVEGERVALSFKGTTVEIENDAKAIQDALRKIGETEFAGALEARAGNASTALDALNESVGRLTASLAEDSGLLGRTTSLAGALTELANAIEAPNQRAEQMSSTLGVMDTALKVASNPVGALIGQLDSMGVNAEGATKAIAWLVRDAKGLEEAAGESTDALKEHGDAVDGNTDALMSAEDVAKAYAKALSDLAAERQLELAAAERATEQLQSEIDLRVDHLQHLADEARARGDETEALRLEAQARDTAINGIGQLIAAKERELAAARASATARLDDAEAAGMEAQQIAALKGDLDAGIEARLREIETMREEMRHRQMLNDINNNVTDTTRNLSDSQRDLGNSAKDASDGVQRVVGSSNDLNIAFLNSREQIRNAIADLRGYSSAAADAVEEIVSGLDRWDNKIRAIQALEASDFVGDGAVDEASARIAQLEAELEATGATADALAERVDMAFNYLRDTDAVVLAITQLKQEVIEAEIAAERLAQRGERLQTEFSKLGEALDAGSIGLSEYADKLDRLIDANQRLGEEELEPLRAALDDARRKMADFTEEAQAGLRDLQAEWAELNGQQLEALLLEQEAQRLEIEMALAEAKRDGNTEAIRALEDQLDMLEQIQAVERERAAEAEAQAAIEAAEAEAEEAARRAALSDADRAHEDSIATLEARLLEAVRAQDQALEDALAAQIAAERQRHETTMANLEAESAARTSTDAASTTGTTSRATGSAASASRAIDVRVSVNGQSSRTITVADEASADALESILSSLESAAAVAI</sequence>
<dbReference type="RefSeq" id="WP_132230659.1">
    <property type="nucleotide sequence ID" value="NZ_NRRH01000028.1"/>
</dbReference>
<feature type="compositionally biased region" description="Polar residues" evidence="2">
    <location>
        <begin position="555"/>
        <end position="565"/>
    </location>
</feature>
<feature type="compositionally biased region" description="Low complexity" evidence="2">
    <location>
        <begin position="932"/>
        <end position="954"/>
    </location>
</feature>
<comment type="caution">
    <text evidence="3">The sequence shown here is derived from an EMBL/GenBank/DDBJ whole genome shotgun (WGS) entry which is preliminary data.</text>
</comment>
<feature type="region of interest" description="Disordered" evidence="2">
    <location>
        <begin position="555"/>
        <end position="579"/>
    </location>
</feature>
<dbReference type="AlphaFoldDB" id="A0A4R4A4J7"/>
<protein>
    <submittedName>
        <fullName evidence="3">Uncharacterized protein</fullName>
    </submittedName>
</protein>
<accession>A0A4R4A4J7</accession>
<evidence type="ECO:0000313" key="4">
    <source>
        <dbReference type="Proteomes" id="UP000295247"/>
    </source>
</evidence>